<sequence length="65" mass="6972">MTNIIDALIFAILTGAGVIGVSSLLMVLLHSDPENTEAQQQARVEYGFFGAAGLVVMLLMWYALS</sequence>
<evidence type="ECO:0000313" key="3">
    <source>
        <dbReference type="Proteomes" id="UP000194450"/>
    </source>
</evidence>
<keyword evidence="1" id="KW-1133">Transmembrane helix</keyword>
<evidence type="ECO:0000256" key="1">
    <source>
        <dbReference type="SAM" id="Phobius"/>
    </source>
</evidence>
<feature type="transmembrane region" description="Helical" evidence="1">
    <location>
        <begin position="7"/>
        <end position="26"/>
    </location>
</feature>
<organism evidence="2 3">
    <name type="scientific">Pseudidiomarina planktonica</name>
    <dbReference type="NCBI Taxonomy" id="1323738"/>
    <lineage>
        <taxon>Bacteria</taxon>
        <taxon>Pseudomonadati</taxon>
        <taxon>Pseudomonadota</taxon>
        <taxon>Gammaproteobacteria</taxon>
        <taxon>Alteromonadales</taxon>
        <taxon>Idiomarinaceae</taxon>
        <taxon>Pseudidiomarina</taxon>
    </lineage>
</organism>
<gene>
    <name evidence="2" type="ORF">SAMN06297229_0914</name>
</gene>
<feature type="transmembrane region" description="Helical" evidence="1">
    <location>
        <begin position="46"/>
        <end position="64"/>
    </location>
</feature>
<dbReference type="OrthoDB" id="6388369at2"/>
<name>A0A1Y6EMC5_9GAMM</name>
<proteinExistence type="predicted"/>
<protein>
    <submittedName>
        <fullName evidence="2">Uncharacterized protein</fullName>
    </submittedName>
</protein>
<dbReference type="Proteomes" id="UP000194450">
    <property type="component" value="Unassembled WGS sequence"/>
</dbReference>
<accession>A0A1Y6EMC5</accession>
<evidence type="ECO:0000313" key="2">
    <source>
        <dbReference type="EMBL" id="SMQ63808.1"/>
    </source>
</evidence>
<dbReference type="AlphaFoldDB" id="A0A1Y6EMC5"/>
<dbReference type="RefSeq" id="WP_086434053.1">
    <property type="nucleotide sequence ID" value="NZ_FXWH01000001.1"/>
</dbReference>
<keyword evidence="3" id="KW-1185">Reference proteome</keyword>
<keyword evidence="1" id="KW-0812">Transmembrane</keyword>
<reference evidence="3" key="1">
    <citation type="submission" date="2017-04" db="EMBL/GenBank/DDBJ databases">
        <authorList>
            <person name="Varghese N."/>
            <person name="Submissions S."/>
        </authorList>
    </citation>
    <scope>NUCLEOTIDE SEQUENCE [LARGE SCALE GENOMIC DNA]</scope>
</reference>
<dbReference type="EMBL" id="FXWH01000001">
    <property type="protein sequence ID" value="SMQ63808.1"/>
    <property type="molecule type" value="Genomic_DNA"/>
</dbReference>
<keyword evidence="1" id="KW-0472">Membrane</keyword>